<name>A0A9W9YU03_9CNID</name>
<gene>
    <name evidence="2" type="ORF">OS493_039210</name>
</gene>
<feature type="compositionally biased region" description="Acidic residues" evidence="1">
    <location>
        <begin position="350"/>
        <end position="361"/>
    </location>
</feature>
<dbReference type="InterPro" id="IPR012334">
    <property type="entry name" value="Pectin_lyas_fold"/>
</dbReference>
<dbReference type="Gene3D" id="2.160.20.10">
    <property type="entry name" value="Single-stranded right-handed beta-helix, Pectin lyase-like"/>
    <property type="match status" value="1"/>
</dbReference>
<keyword evidence="3" id="KW-1185">Reference proteome</keyword>
<protein>
    <submittedName>
        <fullName evidence="2">Uncharacterized protein</fullName>
    </submittedName>
</protein>
<reference evidence="2" key="1">
    <citation type="submission" date="2023-01" db="EMBL/GenBank/DDBJ databases">
        <title>Genome assembly of the deep-sea coral Lophelia pertusa.</title>
        <authorList>
            <person name="Herrera S."/>
            <person name="Cordes E."/>
        </authorList>
    </citation>
    <scope>NUCLEOTIDE SEQUENCE</scope>
    <source>
        <strain evidence="2">USNM1676648</strain>
        <tissue evidence="2">Polyp</tissue>
    </source>
</reference>
<proteinExistence type="predicted"/>
<dbReference type="AlphaFoldDB" id="A0A9W9YU03"/>
<organism evidence="2 3">
    <name type="scientific">Desmophyllum pertusum</name>
    <dbReference type="NCBI Taxonomy" id="174260"/>
    <lineage>
        <taxon>Eukaryota</taxon>
        <taxon>Metazoa</taxon>
        <taxon>Cnidaria</taxon>
        <taxon>Anthozoa</taxon>
        <taxon>Hexacorallia</taxon>
        <taxon>Scleractinia</taxon>
        <taxon>Caryophylliina</taxon>
        <taxon>Caryophylliidae</taxon>
        <taxon>Desmophyllum</taxon>
    </lineage>
</organism>
<evidence type="ECO:0000313" key="3">
    <source>
        <dbReference type="Proteomes" id="UP001163046"/>
    </source>
</evidence>
<dbReference type="EMBL" id="MU826990">
    <property type="protein sequence ID" value="KAJ7369408.1"/>
    <property type="molecule type" value="Genomic_DNA"/>
</dbReference>
<dbReference type="Proteomes" id="UP001163046">
    <property type="component" value="Unassembled WGS sequence"/>
</dbReference>
<evidence type="ECO:0000256" key="1">
    <source>
        <dbReference type="SAM" id="MobiDB-lite"/>
    </source>
</evidence>
<feature type="non-terminal residue" evidence="2">
    <location>
        <position position="1"/>
    </location>
</feature>
<evidence type="ECO:0000313" key="2">
    <source>
        <dbReference type="EMBL" id="KAJ7369408.1"/>
    </source>
</evidence>
<feature type="region of interest" description="Disordered" evidence="1">
    <location>
        <begin position="350"/>
        <end position="378"/>
    </location>
</feature>
<sequence length="378" mass="42291">TSHFQQCIQWQRAPSDKLHFCGRWKPSTDPRFTTERCKITDTPASPSKVPQNSAISLDIQDSNFTLANNFISGNRLGGIHAKLGQSDGTSFPRSLIYGNTFSRNANGTILVEERQDLKRNSSFVCIVDNAFGNNLGKGSTIKLSKIQSEVVGNFFYNNSGLYSIEYDFSSTWSKEQKCELNTFYLNKGLGDNYGVTIMSNGPMEYHRNNLKNPSNLYEFSSTRQAVSDPIDGALNWWGLGTESSVASRIYEKEDDYRLAAVGYKPFNKLPPRNILSIGCPADWLNVGSTCFVIRTGSTDAKGSQRLLPVLWRTCGIDFYTRRYGIYQHGVTGIRPDGKPPVPVWVATEDDLEEENSGETDEPTMYRDHTKQISTSCPV</sequence>
<dbReference type="SUPFAM" id="SSF51126">
    <property type="entry name" value="Pectin lyase-like"/>
    <property type="match status" value="1"/>
</dbReference>
<accession>A0A9W9YU03</accession>
<comment type="caution">
    <text evidence="2">The sequence shown here is derived from an EMBL/GenBank/DDBJ whole genome shotgun (WGS) entry which is preliminary data.</text>
</comment>
<dbReference type="InterPro" id="IPR011050">
    <property type="entry name" value="Pectin_lyase_fold/virulence"/>
</dbReference>